<dbReference type="AlphaFoldDB" id="A0A8J3MSW0"/>
<organism evidence="1 2">
    <name type="scientific">Ktedonospora formicarum</name>
    <dbReference type="NCBI Taxonomy" id="2778364"/>
    <lineage>
        <taxon>Bacteria</taxon>
        <taxon>Bacillati</taxon>
        <taxon>Chloroflexota</taxon>
        <taxon>Ktedonobacteria</taxon>
        <taxon>Ktedonobacterales</taxon>
        <taxon>Ktedonobacteraceae</taxon>
        <taxon>Ktedonospora</taxon>
    </lineage>
</organism>
<dbReference type="InterPro" id="IPR009057">
    <property type="entry name" value="Homeodomain-like_sf"/>
</dbReference>
<evidence type="ECO:0000313" key="2">
    <source>
        <dbReference type="Proteomes" id="UP000612362"/>
    </source>
</evidence>
<protein>
    <recommendedName>
        <fullName evidence="3">Transposase</fullName>
    </recommendedName>
</protein>
<dbReference type="SUPFAM" id="SSF46689">
    <property type="entry name" value="Homeodomain-like"/>
    <property type="match status" value="1"/>
</dbReference>
<evidence type="ECO:0008006" key="3">
    <source>
        <dbReference type="Google" id="ProtNLM"/>
    </source>
</evidence>
<accession>A0A8J3MSW0</accession>
<comment type="caution">
    <text evidence="1">The sequence shown here is derived from an EMBL/GenBank/DDBJ whole genome shotgun (WGS) entry which is preliminary data.</text>
</comment>
<name>A0A8J3MSW0_9CHLR</name>
<evidence type="ECO:0000313" key="1">
    <source>
        <dbReference type="EMBL" id="GHO47517.1"/>
    </source>
</evidence>
<sequence>MQGEWIMPKEQRTLTKACKLEGLRLAETSGKSISEITRDLGVNDSAIQQWEKWKKEGDLKQERGVIGIVSG</sequence>
<keyword evidence="2" id="KW-1185">Reference proteome</keyword>
<dbReference type="EMBL" id="BNJF01000003">
    <property type="protein sequence ID" value="GHO47517.1"/>
    <property type="molecule type" value="Genomic_DNA"/>
</dbReference>
<reference evidence="1" key="1">
    <citation type="submission" date="2020-10" db="EMBL/GenBank/DDBJ databases">
        <title>Taxonomic study of unclassified bacteria belonging to the class Ktedonobacteria.</title>
        <authorList>
            <person name="Yabe S."/>
            <person name="Wang C.M."/>
            <person name="Zheng Y."/>
            <person name="Sakai Y."/>
            <person name="Cavaletti L."/>
            <person name="Monciardini P."/>
            <person name="Donadio S."/>
        </authorList>
    </citation>
    <scope>NUCLEOTIDE SEQUENCE</scope>
    <source>
        <strain evidence="1">SOSP1-1</strain>
    </source>
</reference>
<gene>
    <name evidence="1" type="ORF">KSX_56800</name>
</gene>
<dbReference type="Proteomes" id="UP000612362">
    <property type="component" value="Unassembled WGS sequence"/>
</dbReference>
<proteinExistence type="predicted"/>